<evidence type="ECO:0000256" key="9">
    <source>
        <dbReference type="SAM" id="Phobius"/>
    </source>
</evidence>
<proteinExistence type="predicted"/>
<keyword evidence="5 9" id="KW-1133">Transmembrane helix</keyword>
<dbReference type="InterPro" id="IPR005548">
    <property type="entry name" value="Cell_div_FtsQ/DivIB_C"/>
</dbReference>
<organism evidence="11 12">
    <name type="scientific">Microbacterium terregens</name>
    <dbReference type="NCBI Taxonomy" id="69363"/>
    <lineage>
        <taxon>Bacteria</taxon>
        <taxon>Bacillati</taxon>
        <taxon>Actinomycetota</taxon>
        <taxon>Actinomycetes</taxon>
        <taxon>Micrococcales</taxon>
        <taxon>Microbacteriaceae</taxon>
        <taxon>Microbacterium</taxon>
    </lineage>
</organism>
<dbReference type="PANTHER" id="PTHR37820">
    <property type="entry name" value="CELL DIVISION PROTEIN DIVIB"/>
    <property type="match status" value="1"/>
</dbReference>
<keyword evidence="12" id="KW-1185">Reference proteome</keyword>
<reference evidence="11 12" key="1">
    <citation type="submission" date="2024-09" db="EMBL/GenBank/DDBJ databases">
        <authorList>
            <person name="Sun Q."/>
            <person name="Mori K."/>
        </authorList>
    </citation>
    <scope>NUCLEOTIDE SEQUENCE [LARGE SCALE GENOMIC DNA]</scope>
    <source>
        <strain evidence="11 12">JCM 1342</strain>
    </source>
</reference>
<evidence type="ECO:0000256" key="1">
    <source>
        <dbReference type="ARBA" id="ARBA00004370"/>
    </source>
</evidence>
<keyword evidence="7" id="KW-0131">Cell cycle</keyword>
<evidence type="ECO:0000256" key="8">
    <source>
        <dbReference type="SAM" id="MobiDB-lite"/>
    </source>
</evidence>
<evidence type="ECO:0000256" key="6">
    <source>
        <dbReference type="ARBA" id="ARBA00023136"/>
    </source>
</evidence>
<evidence type="ECO:0000256" key="4">
    <source>
        <dbReference type="ARBA" id="ARBA00022692"/>
    </source>
</evidence>
<dbReference type="Proteomes" id="UP001589611">
    <property type="component" value="Unassembled WGS sequence"/>
</dbReference>
<dbReference type="Gene3D" id="3.10.20.310">
    <property type="entry name" value="membrane protein fhac"/>
    <property type="match status" value="1"/>
</dbReference>
<dbReference type="EMBL" id="JBHMBE010000003">
    <property type="protein sequence ID" value="MFB9646197.1"/>
    <property type="molecule type" value="Genomic_DNA"/>
</dbReference>
<feature type="region of interest" description="Disordered" evidence="8">
    <location>
        <begin position="1"/>
        <end position="48"/>
    </location>
</feature>
<keyword evidence="4 9" id="KW-0812">Transmembrane</keyword>
<feature type="compositionally biased region" description="Pro residues" evidence="8">
    <location>
        <begin position="1"/>
        <end position="11"/>
    </location>
</feature>
<dbReference type="InterPro" id="IPR013685">
    <property type="entry name" value="POTRA_FtsQ_type"/>
</dbReference>
<feature type="transmembrane region" description="Helical" evidence="9">
    <location>
        <begin position="122"/>
        <end position="143"/>
    </location>
</feature>
<evidence type="ECO:0000313" key="12">
    <source>
        <dbReference type="Proteomes" id="UP001589611"/>
    </source>
</evidence>
<name>A0ABV5T0Q5_9MICO</name>
<evidence type="ECO:0000256" key="7">
    <source>
        <dbReference type="ARBA" id="ARBA00023306"/>
    </source>
</evidence>
<keyword evidence="2" id="KW-1003">Cell membrane</keyword>
<keyword evidence="6 9" id="KW-0472">Membrane</keyword>
<evidence type="ECO:0000256" key="5">
    <source>
        <dbReference type="ARBA" id="ARBA00022989"/>
    </source>
</evidence>
<sequence length="342" mass="35708">MRRPTPLPPPVDGSTEIVHRTPARRPDAAPPTTAAETEADTPHVEPAEEERAIAPVIPLAAPTSMQRPAVIPTTVAAEDEPTSPDDGAPVRIRDVWAAARARRKALRAEIRRFTGRQRRKRALWLGGAASVVLLVLATLGAAYSPLFAVEHIRVVGAQQLDAPAVEAALSEQIGTPLPLVDESAVKAALVAFPLVESYTLEGRPPHELVVRIVERTPIGLIQTRAGFTLVDAAGVALSTSTTPAPGRPLVTVEGGTGTPAFEAIGKVMRSLPASILVQVTAVSASTPDDVTLTLGGSNAQVVWGSAEDSALKALVLETTMAARPPASVSVYDVSSPSAIVVR</sequence>
<dbReference type="PANTHER" id="PTHR37820:SF1">
    <property type="entry name" value="CELL DIVISION PROTEIN FTSQ"/>
    <property type="match status" value="1"/>
</dbReference>
<accession>A0ABV5T0Q5</accession>
<evidence type="ECO:0000256" key="3">
    <source>
        <dbReference type="ARBA" id="ARBA00022618"/>
    </source>
</evidence>
<protein>
    <submittedName>
        <fullName evidence="11">FtsQ-type POTRA domain-containing protein</fullName>
    </submittedName>
</protein>
<keyword evidence="3" id="KW-0132">Cell division</keyword>
<dbReference type="InterPro" id="IPR050487">
    <property type="entry name" value="FtsQ_DivIB"/>
</dbReference>
<evidence type="ECO:0000313" key="11">
    <source>
        <dbReference type="EMBL" id="MFB9646197.1"/>
    </source>
</evidence>
<evidence type="ECO:0000256" key="2">
    <source>
        <dbReference type="ARBA" id="ARBA00022475"/>
    </source>
</evidence>
<evidence type="ECO:0000259" key="10">
    <source>
        <dbReference type="PROSITE" id="PS51779"/>
    </source>
</evidence>
<dbReference type="Pfam" id="PF08478">
    <property type="entry name" value="POTRA_1"/>
    <property type="match status" value="1"/>
</dbReference>
<feature type="domain" description="POTRA" evidence="10">
    <location>
        <begin position="147"/>
        <end position="215"/>
    </location>
</feature>
<dbReference type="InterPro" id="IPR034746">
    <property type="entry name" value="POTRA"/>
</dbReference>
<comment type="subcellular location">
    <subcellularLocation>
        <location evidence="1">Membrane</location>
    </subcellularLocation>
</comment>
<comment type="caution">
    <text evidence="11">The sequence shown here is derived from an EMBL/GenBank/DDBJ whole genome shotgun (WGS) entry which is preliminary data.</text>
</comment>
<gene>
    <name evidence="11" type="ORF">ACFFPJ_10350</name>
</gene>
<dbReference type="RefSeq" id="WP_344712946.1">
    <property type="nucleotide sequence ID" value="NZ_BAAAWH010000001.1"/>
</dbReference>
<dbReference type="Pfam" id="PF03799">
    <property type="entry name" value="FtsQ_DivIB_C"/>
    <property type="match status" value="1"/>
</dbReference>
<dbReference type="PROSITE" id="PS51779">
    <property type="entry name" value="POTRA"/>
    <property type="match status" value="1"/>
</dbReference>